<organism evidence="1 2">
    <name type="scientific">Candidatus Spyradenecus faecavium</name>
    <dbReference type="NCBI Taxonomy" id="2840947"/>
    <lineage>
        <taxon>Bacteria</taxon>
        <taxon>Pseudomonadati</taxon>
        <taxon>Lentisphaerota</taxon>
        <taxon>Lentisphaeria</taxon>
        <taxon>Lentisphaerales</taxon>
        <taxon>Lentisphaeraceae</taxon>
        <taxon>Lentisphaeraceae incertae sedis</taxon>
        <taxon>Candidatus Spyradenecus</taxon>
    </lineage>
</organism>
<comment type="caution">
    <text evidence="1">The sequence shown here is derived from an EMBL/GenBank/DDBJ whole genome shotgun (WGS) entry which is preliminary data.</text>
</comment>
<reference evidence="1" key="1">
    <citation type="submission" date="2020-10" db="EMBL/GenBank/DDBJ databases">
        <authorList>
            <person name="Gilroy R."/>
        </authorList>
    </citation>
    <scope>NUCLEOTIDE SEQUENCE</scope>
    <source>
        <strain evidence="1">35461</strain>
    </source>
</reference>
<feature type="non-terminal residue" evidence="1">
    <location>
        <position position="1"/>
    </location>
</feature>
<dbReference type="AlphaFoldDB" id="A0A9D1NNT3"/>
<sequence>VVRNEGYGFDLDLPAAKLTATHLFGADCHSLLVSTEAIDAAIAQCDRLAAAGTQVILSTHHLPEGPEAIPAKRAYLLHVKELAAASADAATFIAAVKAAYPTLAAEAYLSMTAQALFR</sequence>
<gene>
    <name evidence="1" type="ORF">IAC79_04800</name>
</gene>
<dbReference type="Proteomes" id="UP000886845">
    <property type="component" value="Unassembled WGS sequence"/>
</dbReference>
<proteinExistence type="predicted"/>
<reference evidence="1" key="2">
    <citation type="journal article" date="2021" name="PeerJ">
        <title>Extensive microbial diversity within the chicken gut microbiome revealed by metagenomics and culture.</title>
        <authorList>
            <person name="Gilroy R."/>
            <person name="Ravi A."/>
            <person name="Getino M."/>
            <person name="Pursley I."/>
            <person name="Horton D.L."/>
            <person name="Alikhan N.F."/>
            <person name="Baker D."/>
            <person name="Gharbi K."/>
            <person name="Hall N."/>
            <person name="Watson M."/>
            <person name="Adriaenssens E.M."/>
            <person name="Foster-Nyarko E."/>
            <person name="Jarju S."/>
            <person name="Secka A."/>
            <person name="Antonio M."/>
            <person name="Oren A."/>
            <person name="Chaudhuri R.R."/>
            <person name="La Ragione R."/>
            <person name="Hildebrand F."/>
            <person name="Pallen M.J."/>
        </authorList>
    </citation>
    <scope>NUCLEOTIDE SEQUENCE</scope>
    <source>
        <strain evidence="1">35461</strain>
    </source>
</reference>
<name>A0A9D1NNT3_9BACT</name>
<evidence type="ECO:0008006" key="3">
    <source>
        <dbReference type="Google" id="ProtNLM"/>
    </source>
</evidence>
<accession>A0A9D1NNT3</accession>
<dbReference type="EMBL" id="DVOR01000155">
    <property type="protein sequence ID" value="HIV09414.1"/>
    <property type="molecule type" value="Genomic_DNA"/>
</dbReference>
<evidence type="ECO:0000313" key="1">
    <source>
        <dbReference type="EMBL" id="HIV09414.1"/>
    </source>
</evidence>
<evidence type="ECO:0000313" key="2">
    <source>
        <dbReference type="Proteomes" id="UP000886845"/>
    </source>
</evidence>
<protein>
    <recommendedName>
        <fullName evidence="3">MBL fold metallo-hydrolase</fullName>
    </recommendedName>
</protein>